<gene>
    <name evidence="3" type="ORF">LA521A_14320</name>
</gene>
<reference evidence="3 4" key="1">
    <citation type="journal article" date="2023" name="Int. J. Syst. Evol. Microbiol.">
        <title>Physiological and genomic analyses of cobalamin (vitamin B12)-auxotrophy of Lysobacter auxotrophicus sp. nov., a methionine-auxotrophic chitinolytic bacterium isolated from chitin-treated soil.</title>
        <authorList>
            <person name="Saito A."/>
            <person name="Dohra H."/>
            <person name="Hamada M."/>
            <person name="Moriuchi R."/>
            <person name="Kotsuchibashi Y."/>
            <person name="Mori K."/>
        </authorList>
    </citation>
    <scope>NUCLEOTIDE SEQUENCE [LARGE SCALE GENOMIC DNA]</scope>
    <source>
        <strain evidence="3 4">5-21a</strain>
    </source>
</reference>
<proteinExistence type="predicted"/>
<dbReference type="InterPro" id="IPR007893">
    <property type="entry name" value="Spore_coat_U/FanG"/>
</dbReference>
<feature type="domain" description="Spore coat protein U/FanG" evidence="2">
    <location>
        <begin position="30"/>
        <end position="153"/>
    </location>
</feature>
<organism evidence="3 4">
    <name type="scientific">Lysobacter auxotrophicus</name>
    <dbReference type="NCBI Taxonomy" id="2992573"/>
    <lineage>
        <taxon>Bacteria</taxon>
        <taxon>Pseudomonadati</taxon>
        <taxon>Pseudomonadota</taxon>
        <taxon>Gammaproteobacteria</taxon>
        <taxon>Lysobacterales</taxon>
        <taxon>Lysobacteraceae</taxon>
        <taxon>Lysobacter</taxon>
    </lineage>
</organism>
<dbReference type="PANTHER" id="PTHR37089">
    <property type="entry name" value="PROTEIN U-RELATED"/>
    <property type="match status" value="1"/>
</dbReference>
<sequence length="323" mass="33161">MTRAIVERKRRSIRCIVSCLLALLLTAGTVARAQTCTFSIPNPDFGNVDVLAAGPVDLTTQATISCTGASTPYIHACVSLGSRGMTGPGGVKLNYDMYIDAARTRPWGSLWDSTANNVLTAEIPMSGGAGSTSVPVYVRIFDGQTDLPVGAYSQGFLGAGYTGFNVVGYTSAPTACTTGSGPQTPPSFTTRATVIAGCSVSASNIDFGQMGVIGQAVNATGVLTLTCTKSATVTIALDAGVSVGAKVASRAMTRMGGTELLQYQLYRDAARTQRWGDGSQGTSTLSLTGAGAAQTATVYGSVPAQNMPPPGTYNDTITVTVTF</sequence>
<evidence type="ECO:0000259" key="2">
    <source>
        <dbReference type="Pfam" id="PF05229"/>
    </source>
</evidence>
<dbReference type="SMART" id="SM00972">
    <property type="entry name" value="SCPU"/>
    <property type="match status" value="2"/>
</dbReference>
<dbReference type="Pfam" id="PF05229">
    <property type="entry name" value="SCPU"/>
    <property type="match status" value="2"/>
</dbReference>
<evidence type="ECO:0000313" key="3">
    <source>
        <dbReference type="EMBL" id="BDU16231.1"/>
    </source>
</evidence>
<dbReference type="EMBL" id="AP027041">
    <property type="protein sequence ID" value="BDU16231.1"/>
    <property type="molecule type" value="Genomic_DNA"/>
</dbReference>
<feature type="domain" description="Spore coat protein U/FanG" evidence="2">
    <location>
        <begin position="188"/>
        <end position="320"/>
    </location>
</feature>
<name>A0ABM8DCB6_9GAMM</name>
<dbReference type="PANTHER" id="PTHR37089:SF3">
    <property type="entry name" value="EXPORTED PROTEIN"/>
    <property type="match status" value="1"/>
</dbReference>
<feature type="signal peptide" evidence="1">
    <location>
        <begin position="1"/>
        <end position="33"/>
    </location>
</feature>
<evidence type="ECO:0000256" key="1">
    <source>
        <dbReference type="SAM" id="SignalP"/>
    </source>
</evidence>
<evidence type="ECO:0000313" key="4">
    <source>
        <dbReference type="Proteomes" id="UP001317822"/>
    </source>
</evidence>
<keyword evidence="4" id="KW-1185">Reference proteome</keyword>
<dbReference type="RefSeq" id="WP_281781627.1">
    <property type="nucleotide sequence ID" value="NZ_AP027041.1"/>
</dbReference>
<protein>
    <submittedName>
        <fullName evidence="3">Spore coat U domain-containing protein</fullName>
    </submittedName>
</protein>
<dbReference type="Proteomes" id="UP001317822">
    <property type="component" value="Chromosome"/>
</dbReference>
<accession>A0ABM8DCB6</accession>
<feature type="chain" id="PRO_5047515423" evidence="1">
    <location>
        <begin position="34"/>
        <end position="323"/>
    </location>
</feature>
<keyword evidence="1" id="KW-0732">Signal</keyword>
<dbReference type="InterPro" id="IPR053167">
    <property type="entry name" value="Spore_coat_component"/>
</dbReference>